<comment type="caution">
    <text evidence="1">The sequence shown here is derived from an EMBL/GenBank/DDBJ whole genome shotgun (WGS) entry which is preliminary data.</text>
</comment>
<evidence type="ECO:0008006" key="3">
    <source>
        <dbReference type="Google" id="ProtNLM"/>
    </source>
</evidence>
<dbReference type="OrthoDB" id="10030726at2759"/>
<proteinExistence type="predicted"/>
<keyword evidence="2" id="KW-1185">Reference proteome</keyword>
<sequence length="75" mass="9008">MLALVGAVKQFYPYFVRTQVHAGTDHNSLAHNLRKGEVAKSLEKIRQRFYWPQQREHAEDWCRFVTPMPLRKRIR</sequence>
<organism evidence="1 2">
    <name type="scientific">Trichinella nativa</name>
    <dbReference type="NCBI Taxonomy" id="6335"/>
    <lineage>
        <taxon>Eukaryota</taxon>
        <taxon>Metazoa</taxon>
        <taxon>Ecdysozoa</taxon>
        <taxon>Nematoda</taxon>
        <taxon>Enoplea</taxon>
        <taxon>Dorylaimia</taxon>
        <taxon>Trichinellida</taxon>
        <taxon>Trichinellidae</taxon>
        <taxon>Trichinella</taxon>
    </lineage>
</organism>
<dbReference type="EMBL" id="JYDW01000651">
    <property type="protein sequence ID" value="KRZ47616.1"/>
    <property type="molecule type" value="Genomic_DNA"/>
</dbReference>
<reference evidence="1 2" key="1">
    <citation type="submission" date="2015-05" db="EMBL/GenBank/DDBJ databases">
        <title>Evolution of Trichinella species and genotypes.</title>
        <authorList>
            <person name="Korhonen P.K."/>
            <person name="Edoardo P."/>
            <person name="Giuseppe L.R."/>
            <person name="Gasser R.B."/>
        </authorList>
    </citation>
    <scope>NUCLEOTIDE SEQUENCE [LARGE SCALE GENOMIC DNA]</scope>
    <source>
        <strain evidence="1">ISS10</strain>
    </source>
</reference>
<gene>
    <name evidence="1" type="ORF">T02_14626</name>
</gene>
<dbReference type="Proteomes" id="UP000054721">
    <property type="component" value="Unassembled WGS sequence"/>
</dbReference>
<evidence type="ECO:0000313" key="2">
    <source>
        <dbReference type="Proteomes" id="UP000054721"/>
    </source>
</evidence>
<protein>
    <recommendedName>
        <fullName evidence="3">Integrase zinc-binding domain-containing protein</fullName>
    </recommendedName>
</protein>
<dbReference type="AlphaFoldDB" id="A0A0V1KK28"/>
<name>A0A0V1KK28_9BILA</name>
<accession>A0A0V1KK28</accession>
<evidence type="ECO:0000313" key="1">
    <source>
        <dbReference type="EMBL" id="KRZ47616.1"/>
    </source>
</evidence>